<dbReference type="SUPFAM" id="SSF51905">
    <property type="entry name" value="FAD/NAD(P)-binding domain"/>
    <property type="match status" value="1"/>
</dbReference>
<dbReference type="EMBL" id="JBAMIC010000012">
    <property type="protein sequence ID" value="KAK7098691.1"/>
    <property type="molecule type" value="Genomic_DNA"/>
</dbReference>
<protein>
    <recommendedName>
        <fullName evidence="8">Prenylcysteine lyase domain-containing protein</fullName>
    </recommendedName>
</protein>
<gene>
    <name evidence="9" type="ORF">V1264_002937</name>
</gene>
<dbReference type="Gene3D" id="3.50.50.60">
    <property type="entry name" value="FAD/NAD(P)-binding domain"/>
    <property type="match status" value="1"/>
</dbReference>
<dbReference type="GO" id="GO:0030327">
    <property type="term" value="P:prenylated protein catabolic process"/>
    <property type="evidence" value="ECO:0007669"/>
    <property type="project" value="TreeGrafter"/>
</dbReference>
<dbReference type="AlphaFoldDB" id="A0AAN9B501"/>
<dbReference type="GO" id="GO:0001735">
    <property type="term" value="F:prenylcysteine oxidase activity"/>
    <property type="evidence" value="ECO:0007669"/>
    <property type="project" value="InterPro"/>
</dbReference>
<dbReference type="GO" id="GO:0030328">
    <property type="term" value="P:prenylcysteine catabolic process"/>
    <property type="evidence" value="ECO:0007669"/>
    <property type="project" value="InterPro"/>
</dbReference>
<evidence type="ECO:0000256" key="6">
    <source>
        <dbReference type="ARBA" id="ARBA00023002"/>
    </source>
</evidence>
<keyword evidence="3" id="KW-0285">Flavoprotein</keyword>
<dbReference type="Proteomes" id="UP001374579">
    <property type="component" value="Unassembled WGS sequence"/>
</dbReference>
<keyword evidence="10" id="KW-1185">Reference proteome</keyword>
<dbReference type="PANTHER" id="PTHR15944:SF0">
    <property type="entry name" value="PRENYLCYSTEINE LYASE DOMAIN-CONTAINING PROTEIN"/>
    <property type="match status" value="1"/>
</dbReference>
<comment type="cofactor">
    <cofactor evidence="1">
        <name>FAD</name>
        <dbReference type="ChEBI" id="CHEBI:57692"/>
    </cofactor>
</comment>
<evidence type="ECO:0000256" key="2">
    <source>
        <dbReference type="ARBA" id="ARBA00009967"/>
    </source>
</evidence>
<evidence type="ECO:0000256" key="3">
    <source>
        <dbReference type="ARBA" id="ARBA00022630"/>
    </source>
</evidence>
<dbReference type="InterPro" id="IPR010795">
    <property type="entry name" value="Prenylcys_lyase"/>
</dbReference>
<reference evidence="9 10" key="1">
    <citation type="submission" date="2024-02" db="EMBL/GenBank/DDBJ databases">
        <title>Chromosome-scale genome assembly of the rough periwinkle Littorina saxatilis.</title>
        <authorList>
            <person name="De Jode A."/>
            <person name="Faria R."/>
            <person name="Formenti G."/>
            <person name="Sims Y."/>
            <person name="Smith T.P."/>
            <person name="Tracey A."/>
            <person name="Wood J.M.D."/>
            <person name="Zagrodzka Z.B."/>
            <person name="Johannesson K."/>
            <person name="Butlin R.K."/>
            <person name="Leder E.H."/>
        </authorList>
    </citation>
    <scope>NUCLEOTIDE SEQUENCE [LARGE SCALE GENOMIC DNA]</scope>
    <source>
        <strain evidence="9">Snail1</strain>
        <tissue evidence="9">Muscle</tissue>
    </source>
</reference>
<comment type="similarity">
    <text evidence="2">Belongs to the prenylcysteine oxidase family.</text>
</comment>
<keyword evidence="6" id="KW-0560">Oxidoreductase</keyword>
<sequence length="505" mass="56805">MCTMFFTARLSFTFKSNYPARAPSKLLPMLHTGLHTGRDSNEVCKCGIIGGGLGGTSAAYYLRQLWGDKPLEVDIFESRSVGGRLALVNVDGQDYEAGGAVIHPRNRYLGSFAEEFGLGRKELNRRTLGLFNNEEGLYFKTSPWKFISRAKVFARYGRDIKRVQKLVAETMVPFDRIYDHQNKGVAFTTLENLLDSMDEHFVEHTQTTTANMLRAAGFSDRFINELAKGSLMGNYSQTIHAPGFLGTVSMAGVESGLWKIPGGQKQFPEKLLEASGATLIHGEVTSVFRAASPRRTVSYEVQYKKAPRESGRKKYDVLIIAAPLDPGRKNQIQFEDFPGGLDLPKIPYHPLQVLFTHGKMNKNFCGKQNVPTHIMATDTDIFFNKIQKQTSVNNGKDRGKSDYGVWKIYLKNTPTEEQLGSIFDDRKDMCLLLWRAFPEYTLTMELPPFVLHDRLYYANAIEAAATSMEMAVIGGRNVANLAFNQWFDHTDRIDSVKNPSHLLHK</sequence>
<keyword evidence="4" id="KW-0732">Signal</keyword>
<evidence type="ECO:0000256" key="4">
    <source>
        <dbReference type="ARBA" id="ARBA00022729"/>
    </source>
</evidence>
<keyword evidence="7" id="KW-0325">Glycoprotein</keyword>
<evidence type="ECO:0000256" key="5">
    <source>
        <dbReference type="ARBA" id="ARBA00022827"/>
    </source>
</evidence>
<dbReference type="PANTHER" id="PTHR15944">
    <property type="entry name" value="FARNESYLCYSTEINE LYASE"/>
    <property type="match status" value="1"/>
</dbReference>
<keyword evidence="5" id="KW-0274">FAD</keyword>
<accession>A0AAN9B501</accession>
<evidence type="ECO:0000256" key="7">
    <source>
        <dbReference type="ARBA" id="ARBA00023180"/>
    </source>
</evidence>
<dbReference type="Pfam" id="PF13450">
    <property type="entry name" value="NAD_binding_8"/>
    <property type="match status" value="1"/>
</dbReference>
<dbReference type="Pfam" id="PF07156">
    <property type="entry name" value="Prenylcys_lyase"/>
    <property type="match status" value="1"/>
</dbReference>
<comment type="caution">
    <text evidence="9">The sequence shown here is derived from an EMBL/GenBank/DDBJ whole genome shotgun (WGS) entry which is preliminary data.</text>
</comment>
<evidence type="ECO:0000256" key="1">
    <source>
        <dbReference type="ARBA" id="ARBA00001974"/>
    </source>
</evidence>
<feature type="domain" description="Prenylcysteine lyase" evidence="8">
    <location>
        <begin position="139"/>
        <end position="494"/>
    </location>
</feature>
<organism evidence="9 10">
    <name type="scientific">Littorina saxatilis</name>
    <dbReference type="NCBI Taxonomy" id="31220"/>
    <lineage>
        <taxon>Eukaryota</taxon>
        <taxon>Metazoa</taxon>
        <taxon>Spiralia</taxon>
        <taxon>Lophotrochozoa</taxon>
        <taxon>Mollusca</taxon>
        <taxon>Gastropoda</taxon>
        <taxon>Caenogastropoda</taxon>
        <taxon>Littorinimorpha</taxon>
        <taxon>Littorinoidea</taxon>
        <taxon>Littorinidae</taxon>
        <taxon>Littorina</taxon>
    </lineage>
</organism>
<dbReference type="InterPro" id="IPR036188">
    <property type="entry name" value="FAD/NAD-bd_sf"/>
</dbReference>
<dbReference type="InterPro" id="IPR017046">
    <property type="entry name" value="Prenylcysteine_Oxase1"/>
</dbReference>
<evidence type="ECO:0000259" key="8">
    <source>
        <dbReference type="Pfam" id="PF07156"/>
    </source>
</evidence>
<name>A0AAN9B501_9CAEN</name>
<evidence type="ECO:0000313" key="10">
    <source>
        <dbReference type="Proteomes" id="UP001374579"/>
    </source>
</evidence>
<evidence type="ECO:0000313" key="9">
    <source>
        <dbReference type="EMBL" id="KAK7098691.1"/>
    </source>
</evidence>
<proteinExistence type="inferred from homology"/>